<dbReference type="InParanoid" id="D8SZM2"/>
<evidence type="ECO:0000256" key="5">
    <source>
        <dbReference type="SAM" id="Phobius"/>
    </source>
</evidence>
<dbReference type="OrthoDB" id="269173at2759"/>
<sequence length="105" mass="11298">VRAMDPTVWHKVAAFSGMAAVGLGTYGSHMYKPKNPVYKEVYNTAALYHLMHTAALVAAPVAKHPHVFGGLLSFGIFAFSGTCYTVAILENRKYAFLAPFGGASF</sequence>
<evidence type="ECO:0000313" key="6">
    <source>
        <dbReference type="EMBL" id="EFJ10109.1"/>
    </source>
</evidence>
<proteinExistence type="predicted"/>
<feature type="transmembrane region" description="Helical" evidence="5">
    <location>
        <begin position="67"/>
        <end position="89"/>
    </location>
</feature>
<keyword evidence="2 5" id="KW-0812">Transmembrane</keyword>
<dbReference type="PANTHER" id="PTHR43461">
    <property type="entry name" value="TRANSMEMBRANE PROTEIN 256"/>
    <property type="match status" value="1"/>
</dbReference>
<gene>
    <name evidence="6" type="ORF">SELMODRAFT_39140</name>
</gene>
<name>D8SZM2_SELML</name>
<evidence type="ECO:0000256" key="1">
    <source>
        <dbReference type="ARBA" id="ARBA00004141"/>
    </source>
</evidence>
<accession>D8SZM2</accession>
<dbReference type="HOGENOM" id="CLU_096548_1_1_1"/>
<dbReference type="GO" id="GO:0016020">
    <property type="term" value="C:membrane"/>
    <property type="evidence" value="ECO:0000318"/>
    <property type="project" value="GO_Central"/>
</dbReference>
<dbReference type="KEGG" id="smo:SELMODRAFT_39140"/>
<feature type="non-terminal residue" evidence="6">
    <location>
        <position position="1"/>
    </location>
</feature>
<evidence type="ECO:0000256" key="4">
    <source>
        <dbReference type="ARBA" id="ARBA00023136"/>
    </source>
</evidence>
<dbReference type="EMBL" id="GL377656">
    <property type="protein sequence ID" value="EFJ10109.1"/>
    <property type="molecule type" value="Genomic_DNA"/>
</dbReference>
<comment type="subcellular location">
    <subcellularLocation>
        <location evidence="1">Membrane</location>
        <topology evidence="1">Multi-pass membrane protein</topology>
    </subcellularLocation>
</comment>
<evidence type="ECO:0000256" key="3">
    <source>
        <dbReference type="ARBA" id="ARBA00022989"/>
    </source>
</evidence>
<keyword evidence="4 5" id="KW-0472">Membrane</keyword>
<dbReference type="PANTHER" id="PTHR43461:SF1">
    <property type="entry name" value="TRANSMEMBRANE PROTEIN 256"/>
    <property type="match status" value="1"/>
</dbReference>
<reference evidence="6 7" key="1">
    <citation type="journal article" date="2011" name="Science">
        <title>The Selaginella genome identifies genetic changes associated with the evolution of vascular plants.</title>
        <authorList>
            <person name="Banks J.A."/>
            <person name="Nishiyama T."/>
            <person name="Hasebe M."/>
            <person name="Bowman J.L."/>
            <person name="Gribskov M."/>
            <person name="dePamphilis C."/>
            <person name="Albert V.A."/>
            <person name="Aono N."/>
            <person name="Aoyama T."/>
            <person name="Ambrose B.A."/>
            <person name="Ashton N.W."/>
            <person name="Axtell M.J."/>
            <person name="Barker E."/>
            <person name="Barker M.S."/>
            <person name="Bennetzen J.L."/>
            <person name="Bonawitz N.D."/>
            <person name="Chapple C."/>
            <person name="Cheng C."/>
            <person name="Correa L.G."/>
            <person name="Dacre M."/>
            <person name="DeBarry J."/>
            <person name="Dreyer I."/>
            <person name="Elias M."/>
            <person name="Engstrom E.M."/>
            <person name="Estelle M."/>
            <person name="Feng L."/>
            <person name="Finet C."/>
            <person name="Floyd S.K."/>
            <person name="Frommer W.B."/>
            <person name="Fujita T."/>
            <person name="Gramzow L."/>
            <person name="Gutensohn M."/>
            <person name="Harholt J."/>
            <person name="Hattori M."/>
            <person name="Heyl A."/>
            <person name="Hirai T."/>
            <person name="Hiwatashi Y."/>
            <person name="Ishikawa M."/>
            <person name="Iwata M."/>
            <person name="Karol K.G."/>
            <person name="Koehler B."/>
            <person name="Kolukisaoglu U."/>
            <person name="Kubo M."/>
            <person name="Kurata T."/>
            <person name="Lalonde S."/>
            <person name="Li K."/>
            <person name="Li Y."/>
            <person name="Litt A."/>
            <person name="Lyons E."/>
            <person name="Manning G."/>
            <person name="Maruyama T."/>
            <person name="Michael T.P."/>
            <person name="Mikami K."/>
            <person name="Miyazaki S."/>
            <person name="Morinaga S."/>
            <person name="Murata T."/>
            <person name="Mueller-Roeber B."/>
            <person name="Nelson D.R."/>
            <person name="Obara M."/>
            <person name="Oguri Y."/>
            <person name="Olmstead R.G."/>
            <person name="Onodera N."/>
            <person name="Petersen B.L."/>
            <person name="Pils B."/>
            <person name="Prigge M."/>
            <person name="Rensing S.A."/>
            <person name="Riano-Pachon D.M."/>
            <person name="Roberts A.W."/>
            <person name="Sato Y."/>
            <person name="Scheller H.V."/>
            <person name="Schulz B."/>
            <person name="Schulz C."/>
            <person name="Shakirov E.V."/>
            <person name="Shibagaki N."/>
            <person name="Shinohara N."/>
            <person name="Shippen D.E."/>
            <person name="Soerensen I."/>
            <person name="Sotooka R."/>
            <person name="Sugimoto N."/>
            <person name="Sugita M."/>
            <person name="Sumikawa N."/>
            <person name="Tanurdzic M."/>
            <person name="Theissen G."/>
            <person name="Ulvskov P."/>
            <person name="Wakazuki S."/>
            <person name="Weng J.K."/>
            <person name="Willats W.W."/>
            <person name="Wipf D."/>
            <person name="Wolf P.G."/>
            <person name="Yang L."/>
            <person name="Zimmer A.D."/>
            <person name="Zhu Q."/>
            <person name="Mitros T."/>
            <person name="Hellsten U."/>
            <person name="Loque D."/>
            <person name="Otillar R."/>
            <person name="Salamov A."/>
            <person name="Schmutz J."/>
            <person name="Shapiro H."/>
            <person name="Lindquist E."/>
            <person name="Lucas S."/>
            <person name="Rokhsar D."/>
            <person name="Grigoriev I.V."/>
        </authorList>
    </citation>
    <scope>NUCLEOTIDE SEQUENCE [LARGE SCALE GENOMIC DNA]</scope>
</reference>
<protein>
    <recommendedName>
        <fullName evidence="8">Transmembrane protein 256</fullName>
    </recommendedName>
</protein>
<evidence type="ECO:0000256" key="2">
    <source>
        <dbReference type="ARBA" id="ARBA00022692"/>
    </source>
</evidence>
<dbReference type="Pfam" id="PF04241">
    <property type="entry name" value="DUF423"/>
    <property type="match status" value="1"/>
</dbReference>
<dbReference type="InterPro" id="IPR006696">
    <property type="entry name" value="DUF423"/>
</dbReference>
<organism evidence="7">
    <name type="scientific">Selaginella moellendorffii</name>
    <name type="common">Spikemoss</name>
    <dbReference type="NCBI Taxonomy" id="88036"/>
    <lineage>
        <taxon>Eukaryota</taxon>
        <taxon>Viridiplantae</taxon>
        <taxon>Streptophyta</taxon>
        <taxon>Embryophyta</taxon>
        <taxon>Tracheophyta</taxon>
        <taxon>Lycopodiopsida</taxon>
        <taxon>Selaginellales</taxon>
        <taxon>Selaginellaceae</taxon>
        <taxon>Selaginella</taxon>
    </lineage>
</organism>
<keyword evidence="3 5" id="KW-1133">Transmembrane helix</keyword>
<feature type="transmembrane region" description="Helical" evidence="5">
    <location>
        <begin position="41"/>
        <end position="61"/>
    </location>
</feature>
<dbReference type="AlphaFoldDB" id="D8SZM2"/>
<evidence type="ECO:0000313" key="7">
    <source>
        <dbReference type="Proteomes" id="UP000001514"/>
    </source>
</evidence>
<feature type="transmembrane region" description="Helical" evidence="5">
    <location>
        <begin position="12"/>
        <end position="29"/>
    </location>
</feature>
<keyword evidence="7" id="KW-1185">Reference proteome</keyword>
<feature type="non-terminal residue" evidence="6">
    <location>
        <position position="105"/>
    </location>
</feature>
<dbReference type="STRING" id="88036.D8SZM2"/>
<dbReference type="OMA" id="YHYSITG"/>
<dbReference type="FunCoup" id="D8SZM2">
    <property type="interactions" value="1679"/>
</dbReference>
<evidence type="ECO:0008006" key="8">
    <source>
        <dbReference type="Google" id="ProtNLM"/>
    </source>
</evidence>
<dbReference type="Proteomes" id="UP000001514">
    <property type="component" value="Unassembled WGS sequence"/>
</dbReference>
<dbReference type="eggNOG" id="KOG3472">
    <property type="taxonomic scope" value="Eukaryota"/>
</dbReference>
<dbReference type="Gramene" id="EFJ10109">
    <property type="protein sequence ID" value="EFJ10109"/>
    <property type="gene ID" value="SELMODRAFT_39140"/>
</dbReference>